<evidence type="ECO:0000313" key="5">
    <source>
        <dbReference type="Proteomes" id="UP000638848"/>
    </source>
</evidence>
<keyword evidence="2" id="KW-0012">Acyltransferase</keyword>
<evidence type="ECO:0000256" key="1">
    <source>
        <dbReference type="ARBA" id="ARBA00022679"/>
    </source>
</evidence>
<dbReference type="InterPro" id="IPR050832">
    <property type="entry name" value="Bact_Acetyltransf"/>
</dbReference>
<dbReference type="Proteomes" id="UP000638848">
    <property type="component" value="Unassembled WGS sequence"/>
</dbReference>
<dbReference type="Pfam" id="PF00583">
    <property type="entry name" value="Acetyltransf_1"/>
    <property type="match status" value="1"/>
</dbReference>
<evidence type="ECO:0000256" key="2">
    <source>
        <dbReference type="ARBA" id="ARBA00023315"/>
    </source>
</evidence>
<dbReference type="GO" id="GO:0016747">
    <property type="term" value="F:acyltransferase activity, transferring groups other than amino-acyl groups"/>
    <property type="evidence" value="ECO:0007669"/>
    <property type="project" value="InterPro"/>
</dbReference>
<dbReference type="PROSITE" id="PS51186">
    <property type="entry name" value="GNAT"/>
    <property type="match status" value="1"/>
</dbReference>
<dbReference type="InterPro" id="IPR016181">
    <property type="entry name" value="Acyl_CoA_acyltransferase"/>
</dbReference>
<dbReference type="PANTHER" id="PTHR43877">
    <property type="entry name" value="AMINOALKYLPHOSPHONATE N-ACETYLTRANSFERASE-RELATED-RELATED"/>
    <property type="match status" value="1"/>
</dbReference>
<sequence>MAGEETSSVALVAVDDTVLALLVHAAITDAGADEVTPPLTVGPAWTSARVAWLRDFHRARRPGPAGPAGEATWAVVLDEQVVGSVRLKHTDEHGLLEMGIWLTRSARGRGVGRAAMDATLRQAATLGATQVQADTTVANAGALALLRRLGFTLVLAEDGQAVRALLMIGPKTSGDQCR</sequence>
<comment type="caution">
    <text evidence="4">The sequence shown here is derived from an EMBL/GenBank/DDBJ whole genome shotgun (WGS) entry which is preliminary data.</text>
</comment>
<name>A0A917LVM8_9MICC</name>
<reference evidence="4" key="2">
    <citation type="submission" date="2020-09" db="EMBL/GenBank/DDBJ databases">
        <authorList>
            <person name="Sun Q."/>
            <person name="Zhou Y."/>
        </authorList>
    </citation>
    <scope>NUCLEOTIDE SEQUENCE</scope>
    <source>
        <strain evidence="4">CGMCC 1.12187</strain>
    </source>
</reference>
<protein>
    <recommendedName>
        <fullName evidence="3">N-acetyltransferase domain-containing protein</fullName>
    </recommendedName>
</protein>
<accession>A0A917LVM8</accession>
<feature type="domain" description="N-acetyltransferase" evidence="3">
    <location>
        <begin position="20"/>
        <end position="172"/>
    </location>
</feature>
<proteinExistence type="predicted"/>
<dbReference type="EMBL" id="BMEQ01000012">
    <property type="protein sequence ID" value="GGG59925.1"/>
    <property type="molecule type" value="Genomic_DNA"/>
</dbReference>
<dbReference type="PANTHER" id="PTHR43877:SF2">
    <property type="entry name" value="AMINOALKYLPHOSPHONATE N-ACETYLTRANSFERASE-RELATED"/>
    <property type="match status" value="1"/>
</dbReference>
<reference evidence="4" key="1">
    <citation type="journal article" date="2014" name="Int. J. Syst. Evol. Microbiol.">
        <title>Complete genome sequence of Corynebacterium casei LMG S-19264T (=DSM 44701T), isolated from a smear-ripened cheese.</title>
        <authorList>
            <consortium name="US DOE Joint Genome Institute (JGI-PGF)"/>
            <person name="Walter F."/>
            <person name="Albersmeier A."/>
            <person name="Kalinowski J."/>
            <person name="Ruckert C."/>
        </authorList>
    </citation>
    <scope>NUCLEOTIDE SEQUENCE</scope>
    <source>
        <strain evidence="4">CGMCC 1.12187</strain>
    </source>
</reference>
<organism evidence="4 5">
    <name type="scientific">Kocuria dechangensis</name>
    <dbReference type="NCBI Taxonomy" id="1176249"/>
    <lineage>
        <taxon>Bacteria</taxon>
        <taxon>Bacillati</taxon>
        <taxon>Actinomycetota</taxon>
        <taxon>Actinomycetes</taxon>
        <taxon>Micrococcales</taxon>
        <taxon>Micrococcaceae</taxon>
        <taxon>Kocuria</taxon>
    </lineage>
</organism>
<dbReference type="InterPro" id="IPR000182">
    <property type="entry name" value="GNAT_dom"/>
</dbReference>
<keyword evidence="5" id="KW-1185">Reference proteome</keyword>
<dbReference type="SUPFAM" id="SSF55729">
    <property type="entry name" value="Acyl-CoA N-acyltransferases (Nat)"/>
    <property type="match status" value="1"/>
</dbReference>
<keyword evidence="1" id="KW-0808">Transferase</keyword>
<dbReference type="AlphaFoldDB" id="A0A917LVM8"/>
<evidence type="ECO:0000259" key="3">
    <source>
        <dbReference type="PROSITE" id="PS51186"/>
    </source>
</evidence>
<dbReference type="CDD" id="cd04301">
    <property type="entry name" value="NAT_SF"/>
    <property type="match status" value="1"/>
</dbReference>
<dbReference type="Gene3D" id="3.40.630.30">
    <property type="match status" value="1"/>
</dbReference>
<gene>
    <name evidence="4" type="ORF">GCM10011374_23480</name>
</gene>
<evidence type="ECO:0000313" key="4">
    <source>
        <dbReference type="EMBL" id="GGG59925.1"/>
    </source>
</evidence>